<dbReference type="PANTHER" id="PTHR23150">
    <property type="entry name" value="SULFATASE MODIFYING FACTOR 1, 2"/>
    <property type="match status" value="1"/>
</dbReference>
<dbReference type="Proteomes" id="UP000245119">
    <property type="component" value="Linkage Group LG10"/>
</dbReference>
<dbReference type="InterPro" id="IPR051043">
    <property type="entry name" value="Sulfatase_Mod_Factor_Kinase"/>
</dbReference>
<reference evidence="1 2" key="1">
    <citation type="submission" date="2018-04" db="EMBL/GenBank/DDBJ databases">
        <title>The genome of golden apple snail Pomacea canaliculata provides insight into stress tolerance and invasive adaptation.</title>
        <authorList>
            <person name="Liu C."/>
            <person name="Liu B."/>
            <person name="Ren Y."/>
            <person name="Zhang Y."/>
            <person name="Wang H."/>
            <person name="Li S."/>
            <person name="Jiang F."/>
            <person name="Yin L."/>
            <person name="Zhang G."/>
            <person name="Qian W."/>
            <person name="Fan W."/>
        </authorList>
    </citation>
    <scope>NUCLEOTIDE SEQUENCE [LARGE SCALE GENOMIC DNA]</scope>
    <source>
        <strain evidence="1">SZHN2017</strain>
        <tissue evidence="1">Muscle</tissue>
    </source>
</reference>
<proteinExistence type="predicted"/>
<dbReference type="GO" id="GO:0120147">
    <property type="term" value="F:formylglycine-generating oxidase activity"/>
    <property type="evidence" value="ECO:0007669"/>
    <property type="project" value="TreeGrafter"/>
</dbReference>
<organism evidence="1 2">
    <name type="scientific">Pomacea canaliculata</name>
    <name type="common">Golden apple snail</name>
    <dbReference type="NCBI Taxonomy" id="400727"/>
    <lineage>
        <taxon>Eukaryota</taxon>
        <taxon>Metazoa</taxon>
        <taxon>Spiralia</taxon>
        <taxon>Lophotrochozoa</taxon>
        <taxon>Mollusca</taxon>
        <taxon>Gastropoda</taxon>
        <taxon>Caenogastropoda</taxon>
        <taxon>Architaenioglossa</taxon>
        <taxon>Ampullarioidea</taxon>
        <taxon>Ampullariidae</taxon>
        <taxon>Pomacea</taxon>
    </lineage>
</organism>
<comment type="caution">
    <text evidence="1">The sequence shown here is derived from an EMBL/GenBank/DDBJ whole genome shotgun (WGS) entry which is preliminary data.</text>
</comment>
<protein>
    <submittedName>
        <fullName evidence="1">Uncharacterized protein</fullName>
    </submittedName>
</protein>
<keyword evidence="2" id="KW-1185">Reference proteome</keyword>
<evidence type="ECO:0000313" key="1">
    <source>
        <dbReference type="EMBL" id="PVD22640.1"/>
    </source>
</evidence>
<dbReference type="AlphaFoldDB" id="A0A2T7NN94"/>
<dbReference type="EMBL" id="PZQS01000010">
    <property type="protein sequence ID" value="PVD22640.1"/>
    <property type="molecule type" value="Genomic_DNA"/>
</dbReference>
<sequence length="173" mass="19810">MMGQTFFSWVACVTWPDVWDGDGPSWDDVRMPFKFTTSPYTMGTVPPGVDLNLRVCGDEERVNLSFETLFETGVDEMSWDDTENYRMGGGYKWPSVDDVVEYRRNVRNIILKLIADTTLVLPITMDTPWWALMMGMEHERIHLETSSVLLRQLPLHLVQKPPGWVYAPSSSGT</sequence>
<name>A0A2T7NN94_POMCA</name>
<dbReference type="OrthoDB" id="659at2759"/>
<dbReference type="STRING" id="400727.A0A2T7NN94"/>
<dbReference type="PANTHER" id="PTHR23150:SF26">
    <property type="entry name" value="GENERIC METHYLTRANSFERASE"/>
    <property type="match status" value="1"/>
</dbReference>
<evidence type="ECO:0000313" key="2">
    <source>
        <dbReference type="Proteomes" id="UP000245119"/>
    </source>
</evidence>
<gene>
    <name evidence="1" type="ORF">C0Q70_15895</name>
</gene>
<accession>A0A2T7NN94</accession>